<dbReference type="AlphaFoldDB" id="A0A5C8G2J5"/>
<evidence type="ECO:0000313" key="2">
    <source>
        <dbReference type="EMBL" id="TXJ55899.1"/>
    </source>
</evidence>
<dbReference type="EMBL" id="SAYI01000016">
    <property type="protein sequence ID" value="TXJ55899.1"/>
    <property type="molecule type" value="Genomic_DNA"/>
</dbReference>
<dbReference type="PANTHER" id="PTHR11933:SF6">
    <property type="entry name" value="THIL AANH DOMAIN-CONTAINING PROTEIN"/>
    <property type="match status" value="1"/>
</dbReference>
<dbReference type="InterPro" id="IPR059101">
    <property type="entry name" value="NFACT-R_2"/>
</dbReference>
<evidence type="ECO:0000313" key="3">
    <source>
        <dbReference type="Proteomes" id="UP000322327"/>
    </source>
</evidence>
<gene>
    <name evidence="2" type="ORF">EPJ76_05320</name>
</gene>
<protein>
    <submittedName>
        <fullName evidence="2">Thiamine biosynthesis protein</fullName>
    </submittedName>
</protein>
<dbReference type="InterPro" id="IPR014729">
    <property type="entry name" value="Rossmann-like_a/b/a_fold"/>
</dbReference>
<dbReference type="Gene3D" id="3.40.50.620">
    <property type="entry name" value="HUPs"/>
    <property type="match status" value="1"/>
</dbReference>
<dbReference type="PANTHER" id="PTHR11933">
    <property type="entry name" value="TRNA 5-METHYLAMINOMETHYL-2-THIOURIDYLATE -METHYLTRANSFERASE"/>
    <property type="match status" value="1"/>
</dbReference>
<reference evidence="2 3" key="1">
    <citation type="journal article" date="1992" name="Lakartidningen">
        <title>[Penicillin V and not amoxicillin is the first choice preparation in acute otitis].</title>
        <authorList>
            <person name="Kamme C."/>
            <person name="Lundgren K."/>
            <person name="Prellner K."/>
        </authorList>
    </citation>
    <scope>NUCLEOTIDE SEQUENCE [LARGE SCALE GENOMIC DNA]</scope>
    <source>
        <strain evidence="2 3">PC3053II</strain>
    </source>
</reference>
<feature type="domain" description="NFACT protein RNA binding" evidence="1">
    <location>
        <begin position="240"/>
        <end position="353"/>
    </location>
</feature>
<dbReference type="Pfam" id="PF18297">
    <property type="entry name" value="NFACT-R_2"/>
    <property type="match status" value="1"/>
</dbReference>
<organism evidence="2 3">
    <name type="scientific">Brachyspira aalborgi</name>
    <dbReference type="NCBI Taxonomy" id="29522"/>
    <lineage>
        <taxon>Bacteria</taxon>
        <taxon>Pseudomonadati</taxon>
        <taxon>Spirochaetota</taxon>
        <taxon>Spirochaetia</taxon>
        <taxon>Brachyspirales</taxon>
        <taxon>Brachyspiraceae</taxon>
        <taxon>Brachyspira</taxon>
    </lineage>
</organism>
<name>A0A5C8G2J5_9SPIR</name>
<dbReference type="Pfam" id="PF03054">
    <property type="entry name" value="tRNA_Me_trans"/>
    <property type="match status" value="1"/>
</dbReference>
<accession>A0A5C8G2J5</accession>
<dbReference type="SUPFAM" id="SSF52402">
    <property type="entry name" value="Adenine nucleotide alpha hydrolases-like"/>
    <property type="match status" value="1"/>
</dbReference>
<comment type="caution">
    <text evidence="2">The sequence shown here is derived from an EMBL/GenBank/DDBJ whole genome shotgun (WGS) entry which is preliminary data.</text>
</comment>
<evidence type="ECO:0000259" key="1">
    <source>
        <dbReference type="Pfam" id="PF18297"/>
    </source>
</evidence>
<dbReference type="Proteomes" id="UP000322327">
    <property type="component" value="Unassembled WGS sequence"/>
</dbReference>
<proteinExistence type="predicted"/>
<sequence>MNKKAKAILLLSGGLDSSLAGAILKRENIEVLAIRFITGLEYSIIKEELMGIYNNDPAKKIADFLNIPIRFVSLKDKYIDMFLNPKYGYGSAINPCLDCHILMLKTAKEIMEKEGFDFVATGEVKGQRPMSQKPQDLINAIKESGLEGRLLRPLSAKLLPITIPEKEGLINRENLFGIYGRARHTQMELAKEFGIKDYPIPAGSGCSIVDKSYAKRYNELISYNTTKIINMEIMQYLAIGRHIRIDDNAKLILGRNEKENNALEKRDRIKIKRIDDITLKPNYNKGPFGYLEIYEDNINDKENNLKEIIYKSAMIMGYFSKENFKYLSITISYIENGEEKKEIIKINNADSKNTKFEQIV</sequence>
<dbReference type="RefSeq" id="WP_147530845.1">
    <property type="nucleotide sequence ID" value="NZ_SAYI01000016.1"/>
</dbReference>